<protein>
    <submittedName>
        <fullName evidence="2">Uncharacterized protein</fullName>
    </submittedName>
</protein>
<evidence type="ECO:0000256" key="1">
    <source>
        <dbReference type="SAM" id="MobiDB-lite"/>
    </source>
</evidence>
<sequence length="774" mass="86171">MSHLHYMSHTIKSNQDKISTLSQTLHQLRSENHSLKTMLAEEKSPVAEKKKEEKVKEDLKGTMRLIAKRMTDDLKAQFEMQMHRTKQSVDTNLTHIRESILHTTETLTNHCDHQLALIRTQIEAKVQHQLEELTTLFQSQIANVKHDMKQETNNMIIEKKSEIVKESFDDSGLLENLTNCQQNVRNVAAQLQQMDQDFMDRVKRIIKGELKAVKQNTVRTIMKETTAQNSRLKYYVRNLYAMLRLDMKRLDDVVNDYELMEHTNPENLRGSLLLQKKCMGVVVAPRRIHRKQSHSEAEGAQDADSEQGQQGEGVPTETPYDESQQVDEDAEDAEIRVTPGVAVALEYIYSRTPFNQVAQKQLALEVENLNKNIEEAVKKSETDTSFQLKHIEKILESKVSKLLLSESLKDNDVIQDMKGEFVKVRDHVTHILDTFMTREQIYSCLRQKADVTLMNLKADRKFLNGVFDYLNEKITLLSSDSNQQELMMSIKKLEVKLKDLTQPTSASDSIGSGLNGTGMGVVSGSAANLSLSHGQLLNATDPLKAGANNLSMDQGILGSTRCLSCNRSFSHNAYSPVAQKSKWLDYPPSSIPNLPSVYNMDTSRRLESYRHWIQKGEKSAMEASITNSANTPQAEHSFLGGGFKHITPIRPTSASSGGAAARGHTSISFASSNDAYLKGILSGSMSQLNISMPTPPVSAPNGARGKINRSRQQRKAPQSARGARVSKLSSGTEAPGGSAMSGSVESGGGTVMPDYLKSKVDYTSMALDDESSIP</sequence>
<reference evidence="2" key="1">
    <citation type="submission" date="2021-01" db="EMBL/GenBank/DDBJ databases">
        <authorList>
            <person name="Corre E."/>
            <person name="Pelletier E."/>
            <person name="Niang G."/>
            <person name="Scheremetjew M."/>
            <person name="Finn R."/>
            <person name="Kale V."/>
            <person name="Holt S."/>
            <person name="Cochrane G."/>
            <person name="Meng A."/>
            <person name="Brown T."/>
            <person name="Cohen L."/>
        </authorList>
    </citation>
    <scope>NUCLEOTIDE SEQUENCE</scope>
    <source>
        <strain evidence="2">WS</strain>
    </source>
</reference>
<feature type="region of interest" description="Disordered" evidence="1">
    <location>
        <begin position="691"/>
        <end position="755"/>
    </location>
</feature>
<dbReference type="EMBL" id="HBGD01008309">
    <property type="protein sequence ID" value="CAD9083588.1"/>
    <property type="molecule type" value="Transcribed_RNA"/>
</dbReference>
<proteinExistence type="predicted"/>
<evidence type="ECO:0000313" key="2">
    <source>
        <dbReference type="EMBL" id="CAD9083588.1"/>
    </source>
</evidence>
<dbReference type="AlphaFoldDB" id="A0A7S1PI26"/>
<feature type="region of interest" description="Disordered" evidence="1">
    <location>
        <begin position="289"/>
        <end position="333"/>
    </location>
</feature>
<organism evidence="2">
    <name type="scientific">Percolomonas cosmopolitus</name>
    <dbReference type="NCBI Taxonomy" id="63605"/>
    <lineage>
        <taxon>Eukaryota</taxon>
        <taxon>Discoba</taxon>
        <taxon>Heterolobosea</taxon>
        <taxon>Tetramitia</taxon>
        <taxon>Eutetramitia</taxon>
        <taxon>Percolomonadidae</taxon>
        <taxon>Percolomonas</taxon>
    </lineage>
</organism>
<accession>A0A7S1PI26</accession>
<name>A0A7S1PI26_9EUKA</name>
<gene>
    <name evidence="2" type="ORF">PCOS0759_LOCUS6842</name>
</gene>